<accession>A0ABD0K8B3</accession>
<organism evidence="2 3">
    <name type="scientific">Batillaria attramentaria</name>
    <dbReference type="NCBI Taxonomy" id="370345"/>
    <lineage>
        <taxon>Eukaryota</taxon>
        <taxon>Metazoa</taxon>
        <taxon>Spiralia</taxon>
        <taxon>Lophotrochozoa</taxon>
        <taxon>Mollusca</taxon>
        <taxon>Gastropoda</taxon>
        <taxon>Caenogastropoda</taxon>
        <taxon>Sorbeoconcha</taxon>
        <taxon>Cerithioidea</taxon>
        <taxon>Batillariidae</taxon>
        <taxon>Batillaria</taxon>
    </lineage>
</organism>
<comment type="caution">
    <text evidence="2">The sequence shown here is derived from an EMBL/GenBank/DDBJ whole genome shotgun (WGS) entry which is preliminary data.</text>
</comment>
<keyword evidence="3" id="KW-1185">Reference proteome</keyword>
<dbReference type="EMBL" id="JACVVK020000229">
    <property type="protein sequence ID" value="KAK7483308.1"/>
    <property type="molecule type" value="Genomic_DNA"/>
</dbReference>
<feature type="region of interest" description="Disordered" evidence="1">
    <location>
        <begin position="60"/>
        <end position="81"/>
    </location>
</feature>
<proteinExistence type="predicted"/>
<dbReference type="Proteomes" id="UP001519460">
    <property type="component" value="Unassembled WGS sequence"/>
</dbReference>
<evidence type="ECO:0000256" key="1">
    <source>
        <dbReference type="SAM" id="MobiDB-lite"/>
    </source>
</evidence>
<name>A0ABD0K8B3_9CAEN</name>
<evidence type="ECO:0000313" key="2">
    <source>
        <dbReference type="EMBL" id="KAK7483308.1"/>
    </source>
</evidence>
<evidence type="ECO:0000313" key="3">
    <source>
        <dbReference type="Proteomes" id="UP001519460"/>
    </source>
</evidence>
<reference evidence="2 3" key="1">
    <citation type="journal article" date="2023" name="Sci. Data">
        <title>Genome assembly of the Korean intertidal mud-creeper Batillaria attramentaria.</title>
        <authorList>
            <person name="Patra A.K."/>
            <person name="Ho P.T."/>
            <person name="Jun S."/>
            <person name="Lee S.J."/>
            <person name="Kim Y."/>
            <person name="Won Y.J."/>
        </authorList>
    </citation>
    <scope>NUCLEOTIDE SEQUENCE [LARGE SCALE GENOMIC DNA]</scope>
    <source>
        <strain evidence="2">Wonlab-2016</strain>
    </source>
</reference>
<dbReference type="AlphaFoldDB" id="A0ABD0K8B3"/>
<gene>
    <name evidence="2" type="ORF">BaRGS_00025475</name>
</gene>
<sequence>MKTPENLPGSLTVLDITERGHISKVTDAFPTDGVADIHVKKASTRVQEKRVIMKEEKETEKQVITTAGPDLAARGSSKTFP</sequence>
<protein>
    <submittedName>
        <fullName evidence="2">Uncharacterized protein</fullName>
    </submittedName>
</protein>